<dbReference type="SUPFAM" id="SSF52540">
    <property type="entry name" value="P-loop containing nucleoside triphosphate hydrolases"/>
    <property type="match status" value="1"/>
</dbReference>
<dbReference type="SMART" id="SM00072">
    <property type="entry name" value="GuKc"/>
    <property type="match status" value="1"/>
</dbReference>
<dbReference type="PANTHER" id="PTHR23122">
    <property type="entry name" value="MEMBRANE-ASSOCIATED GUANYLATE KINASE MAGUK"/>
    <property type="match status" value="1"/>
</dbReference>
<dbReference type="InterPro" id="IPR008144">
    <property type="entry name" value="Guanylate_kin-like_dom"/>
</dbReference>
<feature type="domain" description="PDZ" evidence="6">
    <location>
        <begin position="135"/>
        <end position="216"/>
    </location>
</feature>
<accession>B3RRY8</accession>
<evidence type="ECO:0000259" key="6">
    <source>
        <dbReference type="PROSITE" id="PS50106"/>
    </source>
</evidence>
<evidence type="ECO:0000259" key="7">
    <source>
        <dbReference type="PROSITE" id="PS51022"/>
    </source>
</evidence>
<dbReference type="Gene3D" id="1.10.287.650">
    <property type="entry name" value="L27 domain"/>
    <property type="match status" value="1"/>
</dbReference>
<dbReference type="RefSeq" id="XP_002110426.1">
    <property type="nucleotide sequence ID" value="XM_002110390.1"/>
</dbReference>
<dbReference type="GO" id="GO:0005911">
    <property type="term" value="C:cell-cell junction"/>
    <property type="evidence" value="ECO:0000318"/>
    <property type="project" value="GO_Central"/>
</dbReference>
<comment type="similarity">
    <text evidence="1">Belongs to the MAGUK family.</text>
</comment>
<dbReference type="SUPFAM" id="SSF50044">
    <property type="entry name" value="SH3-domain"/>
    <property type="match status" value="1"/>
</dbReference>
<dbReference type="Pfam" id="PF00625">
    <property type="entry name" value="Guanylate_kin"/>
    <property type="match status" value="1"/>
</dbReference>
<dbReference type="SMART" id="SM00569">
    <property type="entry name" value="L27"/>
    <property type="match status" value="1"/>
</dbReference>
<dbReference type="InParanoid" id="B3RRY8"/>
<dbReference type="GO" id="GO:0005886">
    <property type="term" value="C:plasma membrane"/>
    <property type="evidence" value="ECO:0000318"/>
    <property type="project" value="GO_Central"/>
</dbReference>
<dbReference type="AlphaFoldDB" id="B3RRY8"/>
<evidence type="ECO:0000313" key="8">
    <source>
        <dbReference type="EMBL" id="EDV26430.1"/>
    </source>
</evidence>
<evidence type="ECO:0000259" key="5">
    <source>
        <dbReference type="PROSITE" id="PS50052"/>
    </source>
</evidence>
<dbReference type="Pfam" id="PF02828">
    <property type="entry name" value="L27"/>
    <property type="match status" value="1"/>
</dbReference>
<sequence>MPSVQQQQSINKLLTILEKFQAKAPGRTDDIKHLKQFFSSPEFFGLAKIKQSLLKYDDKCLRPVNQNASDIFHKVNDQLTAQSSPIIDELFKILNDPHVENMLSAHDMIAAKEYSPARAPPVVVDNTSPGSSMKNIEVAKGDEPLGATIKVDEKNSSIIVGRVIRGSIVDSSGLVKVGDELHEINGRCVDGLTLDEVADMVGSLRGNVKIKLYPSSNPNPEKVEIHLKANFSYDYRDDKEMPCSDLRMSFLKGDILRIFSKDDDWWQASKIGRNNNASPVGLIPGEDLQKRRKVKEITIAGNGKANKKNKRNKKKKDNVRVFEANQDPGQSIDDIITYEEVKLIAPIRDVLRPLVVVGPPKVGRNELKRVLIAVDPALFCTAIPHTTRPKEPSEVDGKDYYFVERRVMETQVRRNKFVEYGEFNGHLYGVSIDSIKKEAASGRVCIVDLRGESLKAARIPEIKPFVAYIKPPPIEKLRDTRATDKSKVDANTQVFTEADFREMLEIGQEYETLYGHMFDVVIVNDKLQDAVSMLQEAVNNMINRPQWVPASWVSS</sequence>
<dbReference type="FunCoup" id="B3RRY8">
    <property type="interactions" value="667"/>
</dbReference>
<evidence type="ECO:0000313" key="9">
    <source>
        <dbReference type="Proteomes" id="UP000009022"/>
    </source>
</evidence>
<dbReference type="STRING" id="10228.B3RRY8"/>
<dbReference type="PROSITE" id="PS50106">
    <property type="entry name" value="PDZ"/>
    <property type="match status" value="1"/>
</dbReference>
<dbReference type="CDD" id="cd11862">
    <property type="entry name" value="SH3_MPP"/>
    <property type="match status" value="1"/>
</dbReference>
<dbReference type="OrthoDB" id="439127at2759"/>
<dbReference type="eggNOG" id="KOG0609">
    <property type="taxonomic scope" value="Eukaryota"/>
</dbReference>
<dbReference type="InterPro" id="IPR050716">
    <property type="entry name" value="MAGUK"/>
</dbReference>
<dbReference type="EMBL" id="DS985243">
    <property type="protein sequence ID" value="EDV26430.1"/>
    <property type="molecule type" value="Genomic_DNA"/>
</dbReference>
<organism evidence="8 9">
    <name type="scientific">Trichoplax adhaerens</name>
    <name type="common">Trichoplax reptans</name>
    <dbReference type="NCBI Taxonomy" id="10228"/>
    <lineage>
        <taxon>Eukaryota</taxon>
        <taxon>Metazoa</taxon>
        <taxon>Placozoa</taxon>
        <taxon>Uniplacotomia</taxon>
        <taxon>Trichoplacea</taxon>
        <taxon>Trichoplacidae</taxon>
        <taxon>Trichoplax</taxon>
    </lineage>
</organism>
<dbReference type="InterPro" id="IPR001478">
    <property type="entry name" value="PDZ"/>
</dbReference>
<dbReference type="InterPro" id="IPR027417">
    <property type="entry name" value="P-loop_NTPase"/>
</dbReference>
<dbReference type="KEGG" id="tad:TRIADDRAFT_54413"/>
<dbReference type="PROSITE" id="PS51022">
    <property type="entry name" value="L27"/>
    <property type="match status" value="1"/>
</dbReference>
<dbReference type="InterPro" id="IPR014775">
    <property type="entry name" value="L27_C"/>
</dbReference>
<dbReference type="Gene3D" id="2.30.42.10">
    <property type="match status" value="1"/>
</dbReference>
<dbReference type="OMA" id="HEINGRC"/>
<dbReference type="PROSITE" id="PS50002">
    <property type="entry name" value="SH3"/>
    <property type="match status" value="1"/>
</dbReference>
<keyword evidence="2 3" id="KW-0728">SH3 domain</keyword>
<proteinExistence type="inferred from homology"/>
<evidence type="ECO:0000256" key="3">
    <source>
        <dbReference type="PROSITE-ProRule" id="PRU00192"/>
    </source>
</evidence>
<dbReference type="Gene3D" id="2.30.30.40">
    <property type="entry name" value="SH3 Domains"/>
    <property type="match status" value="1"/>
</dbReference>
<feature type="domain" description="SH3" evidence="4">
    <location>
        <begin position="222"/>
        <end position="293"/>
    </location>
</feature>
<dbReference type="HOGENOM" id="CLU_001715_5_0_1"/>
<dbReference type="InterPro" id="IPR036034">
    <property type="entry name" value="PDZ_sf"/>
</dbReference>
<dbReference type="SUPFAM" id="SSF101288">
    <property type="entry name" value="L27 domain"/>
    <property type="match status" value="1"/>
</dbReference>
<evidence type="ECO:0000256" key="1">
    <source>
        <dbReference type="ARBA" id="ARBA00007014"/>
    </source>
</evidence>
<dbReference type="InterPro" id="IPR036892">
    <property type="entry name" value="L27_dom_sf"/>
</dbReference>
<protein>
    <recommendedName>
        <fullName evidence="10">MAGUK p55 subfamily member 7</fullName>
    </recommendedName>
</protein>
<dbReference type="Pfam" id="PF00595">
    <property type="entry name" value="PDZ"/>
    <property type="match status" value="1"/>
</dbReference>
<dbReference type="CDD" id="cd06726">
    <property type="entry name" value="PDZ_MPP-like"/>
    <property type="match status" value="1"/>
</dbReference>
<gene>
    <name evidence="8" type="ORF">TRIADDRAFT_54413</name>
</gene>
<evidence type="ECO:0008006" key="10">
    <source>
        <dbReference type="Google" id="ProtNLM"/>
    </source>
</evidence>
<dbReference type="SMART" id="SM00326">
    <property type="entry name" value="SH3"/>
    <property type="match status" value="1"/>
</dbReference>
<evidence type="ECO:0000256" key="2">
    <source>
        <dbReference type="ARBA" id="ARBA00022443"/>
    </source>
</evidence>
<dbReference type="PROSITE" id="PS50052">
    <property type="entry name" value="GUANYLATE_KINASE_2"/>
    <property type="match status" value="1"/>
</dbReference>
<reference evidence="8 9" key="1">
    <citation type="journal article" date="2008" name="Nature">
        <title>The Trichoplax genome and the nature of placozoans.</title>
        <authorList>
            <person name="Srivastava M."/>
            <person name="Begovic E."/>
            <person name="Chapman J."/>
            <person name="Putnam N.H."/>
            <person name="Hellsten U."/>
            <person name="Kawashima T."/>
            <person name="Kuo A."/>
            <person name="Mitros T."/>
            <person name="Salamov A."/>
            <person name="Carpenter M.L."/>
            <person name="Signorovitch A.Y."/>
            <person name="Moreno M.A."/>
            <person name="Kamm K."/>
            <person name="Grimwood J."/>
            <person name="Schmutz J."/>
            <person name="Shapiro H."/>
            <person name="Grigoriev I.V."/>
            <person name="Buss L.W."/>
            <person name="Schierwater B."/>
            <person name="Dellaporta S.L."/>
            <person name="Rokhsar D.S."/>
        </authorList>
    </citation>
    <scope>NUCLEOTIDE SEQUENCE [LARGE SCALE GENOMIC DNA]</scope>
    <source>
        <strain evidence="8 9">Grell-BS-1999</strain>
    </source>
</reference>
<dbReference type="Proteomes" id="UP000009022">
    <property type="component" value="Unassembled WGS sequence"/>
</dbReference>
<keyword evidence="9" id="KW-1185">Reference proteome</keyword>
<feature type="domain" description="L27" evidence="7">
    <location>
        <begin position="61"/>
        <end position="117"/>
    </location>
</feature>
<dbReference type="InterPro" id="IPR001452">
    <property type="entry name" value="SH3_domain"/>
</dbReference>
<dbReference type="PhylomeDB" id="B3RRY8"/>
<dbReference type="SMART" id="SM00228">
    <property type="entry name" value="PDZ"/>
    <property type="match status" value="1"/>
</dbReference>
<dbReference type="CTD" id="6752165"/>
<dbReference type="GeneID" id="6752165"/>
<name>B3RRY8_TRIAD</name>
<feature type="domain" description="Guanylate kinase-like" evidence="5">
    <location>
        <begin position="351"/>
        <end position="539"/>
    </location>
</feature>
<evidence type="ECO:0000259" key="4">
    <source>
        <dbReference type="PROSITE" id="PS50002"/>
    </source>
</evidence>
<dbReference type="Gene3D" id="3.40.50.300">
    <property type="entry name" value="P-loop containing nucleotide triphosphate hydrolases"/>
    <property type="match status" value="1"/>
</dbReference>
<dbReference type="InterPro" id="IPR004172">
    <property type="entry name" value="L27_dom"/>
</dbReference>
<dbReference type="InterPro" id="IPR008145">
    <property type="entry name" value="GK/Ca_channel_bsu"/>
</dbReference>
<dbReference type="SUPFAM" id="SSF50156">
    <property type="entry name" value="PDZ domain-like"/>
    <property type="match status" value="1"/>
</dbReference>
<dbReference type="InterPro" id="IPR036028">
    <property type="entry name" value="SH3-like_dom_sf"/>
</dbReference>